<dbReference type="AlphaFoldDB" id="X1ICJ4"/>
<dbReference type="EMBL" id="BARU01015782">
    <property type="protein sequence ID" value="GAH55308.1"/>
    <property type="molecule type" value="Genomic_DNA"/>
</dbReference>
<comment type="caution">
    <text evidence="1">The sequence shown here is derived from an EMBL/GenBank/DDBJ whole genome shotgun (WGS) entry which is preliminary data.</text>
</comment>
<name>X1ICJ4_9ZZZZ</name>
<sequence>DAEGIASVCLGQDMTNYQANSVLVTDLNVLDDAAINDLNVFQDANFLRIETDYLVVNGVEISNADSNAETACSGDGN</sequence>
<reference evidence="1" key="1">
    <citation type="journal article" date="2014" name="Front. Microbiol.">
        <title>High frequency of phylogenetically diverse reductive dehalogenase-homologous genes in deep subseafloor sedimentary metagenomes.</title>
        <authorList>
            <person name="Kawai M."/>
            <person name="Futagami T."/>
            <person name="Toyoda A."/>
            <person name="Takaki Y."/>
            <person name="Nishi S."/>
            <person name="Hori S."/>
            <person name="Arai W."/>
            <person name="Tsubouchi T."/>
            <person name="Morono Y."/>
            <person name="Uchiyama I."/>
            <person name="Ito T."/>
            <person name="Fujiyama A."/>
            <person name="Inagaki F."/>
            <person name="Takami H."/>
        </authorList>
    </citation>
    <scope>NUCLEOTIDE SEQUENCE</scope>
    <source>
        <strain evidence="1">Expedition CK06-06</strain>
    </source>
</reference>
<feature type="non-terminal residue" evidence="1">
    <location>
        <position position="1"/>
    </location>
</feature>
<protein>
    <submittedName>
        <fullName evidence="1">Uncharacterized protein</fullName>
    </submittedName>
</protein>
<proteinExistence type="predicted"/>
<organism evidence="1">
    <name type="scientific">marine sediment metagenome</name>
    <dbReference type="NCBI Taxonomy" id="412755"/>
    <lineage>
        <taxon>unclassified sequences</taxon>
        <taxon>metagenomes</taxon>
        <taxon>ecological metagenomes</taxon>
    </lineage>
</organism>
<gene>
    <name evidence="1" type="ORF">S03H2_26862</name>
</gene>
<feature type="non-terminal residue" evidence="1">
    <location>
        <position position="77"/>
    </location>
</feature>
<evidence type="ECO:0000313" key="1">
    <source>
        <dbReference type="EMBL" id="GAH55308.1"/>
    </source>
</evidence>
<accession>X1ICJ4</accession>